<comment type="caution">
    <text evidence="2">The sequence shown here is derived from an EMBL/GenBank/DDBJ whole genome shotgun (WGS) entry which is preliminary data.</text>
</comment>
<gene>
    <name evidence="2" type="ORF">NA57DRAFT_72205</name>
</gene>
<dbReference type="Proteomes" id="UP000799772">
    <property type="component" value="Unassembled WGS sequence"/>
</dbReference>
<accession>A0A9P4MA10</accession>
<evidence type="ECO:0000313" key="2">
    <source>
        <dbReference type="EMBL" id="KAF2103226.1"/>
    </source>
</evidence>
<name>A0A9P4MA10_9PEZI</name>
<keyword evidence="1" id="KW-0732">Signal</keyword>
<keyword evidence="3" id="KW-1185">Reference proteome</keyword>
<dbReference type="EMBL" id="ML978122">
    <property type="protein sequence ID" value="KAF2103226.1"/>
    <property type="molecule type" value="Genomic_DNA"/>
</dbReference>
<feature type="chain" id="PRO_5040200696" evidence="1">
    <location>
        <begin position="18"/>
        <end position="145"/>
    </location>
</feature>
<sequence length="145" mass="17016">MKWNAIVVAAIAAFVAAVPMIEKKSLDVRDAQPEEAYKRMAMNPTQWQNADEVNFKRDQEGYKVKREAEPEASEEAYKRMAMNPTQWQNADEVNFKRDQEGYKVKRDAKPEAELEFKEAYKRMAMNPTQWKNADEVNFKRDQEGY</sequence>
<evidence type="ECO:0000313" key="3">
    <source>
        <dbReference type="Proteomes" id="UP000799772"/>
    </source>
</evidence>
<proteinExistence type="predicted"/>
<feature type="signal peptide" evidence="1">
    <location>
        <begin position="1"/>
        <end position="17"/>
    </location>
</feature>
<dbReference type="AlphaFoldDB" id="A0A9P4MA10"/>
<evidence type="ECO:0000256" key="1">
    <source>
        <dbReference type="SAM" id="SignalP"/>
    </source>
</evidence>
<reference evidence="2" key="1">
    <citation type="journal article" date="2020" name="Stud. Mycol.">
        <title>101 Dothideomycetes genomes: a test case for predicting lifestyles and emergence of pathogens.</title>
        <authorList>
            <person name="Haridas S."/>
            <person name="Albert R."/>
            <person name="Binder M."/>
            <person name="Bloem J."/>
            <person name="Labutti K."/>
            <person name="Salamov A."/>
            <person name="Andreopoulos B."/>
            <person name="Baker S."/>
            <person name="Barry K."/>
            <person name="Bills G."/>
            <person name="Bluhm B."/>
            <person name="Cannon C."/>
            <person name="Castanera R."/>
            <person name="Culley D."/>
            <person name="Daum C."/>
            <person name="Ezra D."/>
            <person name="Gonzalez J."/>
            <person name="Henrissat B."/>
            <person name="Kuo A."/>
            <person name="Liang C."/>
            <person name="Lipzen A."/>
            <person name="Lutzoni F."/>
            <person name="Magnuson J."/>
            <person name="Mondo S."/>
            <person name="Nolan M."/>
            <person name="Ohm R."/>
            <person name="Pangilinan J."/>
            <person name="Park H.-J."/>
            <person name="Ramirez L."/>
            <person name="Alfaro M."/>
            <person name="Sun H."/>
            <person name="Tritt A."/>
            <person name="Yoshinaga Y."/>
            <person name="Zwiers L.-H."/>
            <person name="Turgeon B."/>
            <person name="Goodwin S."/>
            <person name="Spatafora J."/>
            <person name="Crous P."/>
            <person name="Grigoriev I."/>
        </authorList>
    </citation>
    <scope>NUCLEOTIDE SEQUENCE</scope>
    <source>
        <strain evidence="2">CBS 133067</strain>
    </source>
</reference>
<organism evidence="2 3">
    <name type="scientific">Rhizodiscina lignyota</name>
    <dbReference type="NCBI Taxonomy" id="1504668"/>
    <lineage>
        <taxon>Eukaryota</taxon>
        <taxon>Fungi</taxon>
        <taxon>Dikarya</taxon>
        <taxon>Ascomycota</taxon>
        <taxon>Pezizomycotina</taxon>
        <taxon>Dothideomycetes</taxon>
        <taxon>Pleosporomycetidae</taxon>
        <taxon>Aulographales</taxon>
        <taxon>Rhizodiscinaceae</taxon>
        <taxon>Rhizodiscina</taxon>
    </lineage>
</organism>
<protein>
    <submittedName>
        <fullName evidence="2">Uncharacterized protein</fullName>
    </submittedName>
</protein>